<protein>
    <submittedName>
        <fullName evidence="1">Uncharacterized protein</fullName>
    </submittedName>
</protein>
<reference evidence="1" key="1">
    <citation type="submission" date="2019-08" db="EMBL/GenBank/DDBJ databases">
        <authorList>
            <person name="Kucharzyk K."/>
            <person name="Murdoch R.W."/>
            <person name="Higgins S."/>
            <person name="Loffler F."/>
        </authorList>
    </citation>
    <scope>NUCLEOTIDE SEQUENCE</scope>
</reference>
<name>A0A645JBG4_9ZZZZ</name>
<dbReference type="InterPro" id="IPR014229">
    <property type="entry name" value="Spore_YtfJ"/>
</dbReference>
<dbReference type="AlphaFoldDB" id="A0A645JBG4"/>
<organism evidence="1">
    <name type="scientific">bioreactor metagenome</name>
    <dbReference type="NCBI Taxonomy" id="1076179"/>
    <lineage>
        <taxon>unclassified sequences</taxon>
        <taxon>metagenomes</taxon>
        <taxon>ecological metagenomes</taxon>
    </lineage>
</organism>
<dbReference type="EMBL" id="VSSQ01135681">
    <property type="protein sequence ID" value="MPN60420.1"/>
    <property type="molecule type" value="Genomic_DNA"/>
</dbReference>
<sequence length="52" mass="5796">MTPMAFLVISGGNVRMIYLDRPSNSALDKAIDMVPTVLDKLKKSKPEEDPVY</sequence>
<gene>
    <name evidence="1" type="ORF">SDC9_208148</name>
</gene>
<evidence type="ECO:0000313" key="1">
    <source>
        <dbReference type="EMBL" id="MPN60420.1"/>
    </source>
</evidence>
<accession>A0A645JBG4</accession>
<proteinExistence type="predicted"/>
<dbReference type="Pfam" id="PF09579">
    <property type="entry name" value="Spore_YtfJ"/>
    <property type="match status" value="1"/>
</dbReference>
<comment type="caution">
    <text evidence="1">The sequence shown here is derived from an EMBL/GenBank/DDBJ whole genome shotgun (WGS) entry which is preliminary data.</text>
</comment>